<keyword evidence="5 15" id="KW-0808">Transferase</keyword>
<evidence type="ECO:0000313" key="17">
    <source>
        <dbReference type="EMBL" id="MBC3883413.1"/>
    </source>
</evidence>
<dbReference type="PANTHER" id="PTHR11076">
    <property type="entry name" value="DNA REPAIR POLYMERASE UMUC / TRANSFERASE FAMILY MEMBER"/>
    <property type="match status" value="1"/>
</dbReference>
<evidence type="ECO:0000256" key="1">
    <source>
        <dbReference type="ARBA" id="ARBA00004496"/>
    </source>
</evidence>
<dbReference type="Gene3D" id="3.30.1490.100">
    <property type="entry name" value="DNA polymerase, Y-family, little finger domain"/>
    <property type="match status" value="1"/>
</dbReference>
<feature type="active site" evidence="15">
    <location>
        <position position="111"/>
    </location>
</feature>
<keyword evidence="6 15" id="KW-0548">Nucleotidyltransferase</keyword>
<dbReference type="EC" id="2.7.7.7" evidence="15"/>
<comment type="subunit">
    <text evidence="15">Monomer.</text>
</comment>
<dbReference type="GO" id="GO:0006281">
    <property type="term" value="P:DNA repair"/>
    <property type="evidence" value="ECO:0007669"/>
    <property type="project" value="UniProtKB-UniRule"/>
</dbReference>
<keyword evidence="3 15" id="KW-0515">Mutator protein</keyword>
<dbReference type="Proteomes" id="UP000627446">
    <property type="component" value="Unassembled WGS sequence"/>
</dbReference>
<comment type="caution">
    <text evidence="17">The sequence shown here is derived from an EMBL/GenBank/DDBJ whole genome shotgun (WGS) entry which is preliminary data.</text>
</comment>
<evidence type="ECO:0000256" key="12">
    <source>
        <dbReference type="ARBA" id="ARBA00023125"/>
    </source>
</evidence>
<dbReference type="HAMAP" id="MF_01113">
    <property type="entry name" value="DNApol_IV"/>
    <property type="match status" value="1"/>
</dbReference>
<dbReference type="Gene3D" id="1.10.150.20">
    <property type="entry name" value="5' to 3' exonuclease, C-terminal subdomain"/>
    <property type="match status" value="1"/>
</dbReference>
<keyword evidence="10 15" id="KW-0460">Magnesium</keyword>
<evidence type="ECO:0000256" key="11">
    <source>
        <dbReference type="ARBA" id="ARBA00022932"/>
    </source>
</evidence>
<proteinExistence type="inferred from homology"/>
<keyword evidence="7 15" id="KW-0235">DNA replication</keyword>
<dbReference type="PANTHER" id="PTHR11076:SF33">
    <property type="entry name" value="DNA POLYMERASE KAPPA"/>
    <property type="match status" value="1"/>
</dbReference>
<dbReference type="Gene3D" id="3.30.70.270">
    <property type="match status" value="1"/>
</dbReference>
<dbReference type="EMBL" id="JACOFZ010000015">
    <property type="protein sequence ID" value="MBC3883413.1"/>
    <property type="molecule type" value="Genomic_DNA"/>
</dbReference>
<dbReference type="GO" id="GO:0006261">
    <property type="term" value="P:DNA-templated DNA replication"/>
    <property type="evidence" value="ECO:0007669"/>
    <property type="project" value="UniProtKB-UniRule"/>
</dbReference>
<dbReference type="Pfam" id="PF00817">
    <property type="entry name" value="IMS"/>
    <property type="match status" value="1"/>
</dbReference>
<keyword evidence="4 15" id="KW-0963">Cytoplasm</keyword>
<keyword evidence="12 15" id="KW-0238">DNA-binding</keyword>
<gene>
    <name evidence="15 17" type="primary">dinB</name>
    <name evidence="17" type="ORF">H8K36_18635</name>
</gene>
<evidence type="ECO:0000256" key="2">
    <source>
        <dbReference type="ARBA" id="ARBA00010945"/>
    </source>
</evidence>
<evidence type="ECO:0000256" key="13">
    <source>
        <dbReference type="ARBA" id="ARBA00023204"/>
    </source>
</evidence>
<evidence type="ECO:0000256" key="10">
    <source>
        <dbReference type="ARBA" id="ARBA00022842"/>
    </source>
</evidence>
<comment type="subcellular location">
    <subcellularLocation>
        <location evidence="1 15">Cytoplasm</location>
    </subcellularLocation>
</comment>
<comment type="catalytic activity">
    <reaction evidence="14 15">
        <text>DNA(n) + a 2'-deoxyribonucleoside 5'-triphosphate = DNA(n+1) + diphosphate</text>
        <dbReference type="Rhea" id="RHEA:22508"/>
        <dbReference type="Rhea" id="RHEA-COMP:17339"/>
        <dbReference type="Rhea" id="RHEA-COMP:17340"/>
        <dbReference type="ChEBI" id="CHEBI:33019"/>
        <dbReference type="ChEBI" id="CHEBI:61560"/>
        <dbReference type="ChEBI" id="CHEBI:173112"/>
        <dbReference type="EC" id="2.7.7.7"/>
    </reaction>
</comment>
<keyword evidence="18" id="KW-1185">Reference proteome</keyword>
<evidence type="ECO:0000256" key="4">
    <source>
        <dbReference type="ARBA" id="ARBA00022490"/>
    </source>
</evidence>
<feature type="binding site" evidence="15">
    <location>
        <position position="110"/>
    </location>
    <ligand>
        <name>Mg(2+)</name>
        <dbReference type="ChEBI" id="CHEBI:18420"/>
    </ligand>
</feature>
<dbReference type="GO" id="GO:0009432">
    <property type="term" value="P:SOS response"/>
    <property type="evidence" value="ECO:0007669"/>
    <property type="project" value="TreeGrafter"/>
</dbReference>
<dbReference type="GO" id="GO:0005829">
    <property type="term" value="C:cytosol"/>
    <property type="evidence" value="ECO:0007669"/>
    <property type="project" value="TreeGrafter"/>
</dbReference>
<sequence>MSIAAPIQRKIIHCDCDCFYASVEMRDEPSLREVPLAIGGKADQRGVIATCNYIARQFGVRSAMPTSQALKLCPDLVIMRPNMEKYRIASKQILAIYRDYTELVEPLSLDEAYLDVTGALQHQGSATRIAQEIRARIAKEVGITASAGVAPNKFLAKIASDINKPDGMFVILPDQVHDFIATLPVAKLFGVGKVTAAKLHQLGIQQCQDLLSWSLPELLQQFGKLGGSLYSLCRGIDNRQVQASSERKSVSVEETYTRDLPDLAACIAEVPELYASLVKQTERTKAVDHIHKLNIKIRFNDFKQTTVECRSSALDEATFVELIKTGYQRRQLPVRLLGLGIGLAEKNDDDQLSLF</sequence>
<name>A0A923KQW8_9BURK</name>
<keyword evidence="11 15" id="KW-0239">DNA-directed DNA polymerase</keyword>
<evidence type="ECO:0000256" key="14">
    <source>
        <dbReference type="ARBA" id="ARBA00049244"/>
    </source>
</evidence>
<organism evidence="17 18">
    <name type="scientific">Undibacterium nitidum</name>
    <dbReference type="NCBI Taxonomy" id="2762298"/>
    <lineage>
        <taxon>Bacteria</taxon>
        <taxon>Pseudomonadati</taxon>
        <taxon>Pseudomonadota</taxon>
        <taxon>Betaproteobacteria</taxon>
        <taxon>Burkholderiales</taxon>
        <taxon>Oxalobacteraceae</taxon>
        <taxon>Undibacterium</taxon>
    </lineage>
</organism>
<dbReference type="GO" id="GO:0003684">
    <property type="term" value="F:damaged DNA binding"/>
    <property type="evidence" value="ECO:0007669"/>
    <property type="project" value="InterPro"/>
</dbReference>
<dbReference type="GO" id="GO:0000287">
    <property type="term" value="F:magnesium ion binding"/>
    <property type="evidence" value="ECO:0007669"/>
    <property type="project" value="UniProtKB-UniRule"/>
</dbReference>
<dbReference type="InterPro" id="IPR043128">
    <property type="entry name" value="Rev_trsase/Diguanyl_cyclase"/>
</dbReference>
<dbReference type="SUPFAM" id="SSF100879">
    <property type="entry name" value="Lesion bypass DNA polymerase (Y-family), little finger domain"/>
    <property type="match status" value="1"/>
</dbReference>
<dbReference type="InterPro" id="IPR050116">
    <property type="entry name" value="DNA_polymerase-Y"/>
</dbReference>
<dbReference type="InterPro" id="IPR022880">
    <property type="entry name" value="DNApol_IV"/>
</dbReference>
<dbReference type="Pfam" id="PF11799">
    <property type="entry name" value="IMS_C"/>
    <property type="match status" value="1"/>
</dbReference>
<feature type="site" description="Substrate discrimination" evidence="15">
    <location>
        <position position="20"/>
    </location>
</feature>
<dbReference type="InterPro" id="IPR001126">
    <property type="entry name" value="UmuC"/>
</dbReference>
<accession>A0A923KQW8</accession>
<dbReference type="AlphaFoldDB" id="A0A923KQW8"/>
<dbReference type="InterPro" id="IPR017961">
    <property type="entry name" value="DNA_pol_Y-fam_little_finger"/>
</dbReference>
<keyword evidence="13 15" id="KW-0234">DNA repair</keyword>
<feature type="domain" description="UmuC" evidence="16">
    <location>
        <begin position="11"/>
        <end position="192"/>
    </location>
</feature>
<evidence type="ECO:0000256" key="7">
    <source>
        <dbReference type="ARBA" id="ARBA00022705"/>
    </source>
</evidence>
<evidence type="ECO:0000313" key="18">
    <source>
        <dbReference type="Proteomes" id="UP000627446"/>
    </source>
</evidence>
<evidence type="ECO:0000256" key="5">
    <source>
        <dbReference type="ARBA" id="ARBA00022679"/>
    </source>
</evidence>
<dbReference type="GO" id="GO:0042276">
    <property type="term" value="P:error-prone translesion synthesis"/>
    <property type="evidence" value="ECO:0007669"/>
    <property type="project" value="TreeGrafter"/>
</dbReference>
<evidence type="ECO:0000256" key="9">
    <source>
        <dbReference type="ARBA" id="ARBA00022763"/>
    </source>
</evidence>
<dbReference type="Gene3D" id="3.40.1170.60">
    <property type="match status" value="1"/>
</dbReference>
<comment type="similarity">
    <text evidence="2 15">Belongs to the DNA polymerase type-Y family.</text>
</comment>
<dbReference type="FunFam" id="1.10.150.20:FF:000019">
    <property type="entry name" value="DNA polymerase IV"/>
    <property type="match status" value="1"/>
</dbReference>
<reference evidence="17" key="1">
    <citation type="submission" date="2020-08" db="EMBL/GenBank/DDBJ databases">
        <title>Novel species isolated from subtropical streams in China.</title>
        <authorList>
            <person name="Lu H."/>
        </authorList>
    </citation>
    <scope>NUCLEOTIDE SEQUENCE</scope>
    <source>
        <strain evidence="17">LX22W</strain>
    </source>
</reference>
<comment type="cofactor">
    <cofactor evidence="15">
        <name>Mg(2+)</name>
        <dbReference type="ChEBI" id="CHEBI:18420"/>
    </cofactor>
    <text evidence="15">Binds 2 magnesium ions per subunit.</text>
</comment>
<evidence type="ECO:0000256" key="15">
    <source>
        <dbReference type="HAMAP-Rule" id="MF_01113"/>
    </source>
</evidence>
<dbReference type="GO" id="GO:0003887">
    <property type="term" value="F:DNA-directed DNA polymerase activity"/>
    <property type="evidence" value="ECO:0007669"/>
    <property type="project" value="UniProtKB-UniRule"/>
</dbReference>
<dbReference type="CDD" id="cd03586">
    <property type="entry name" value="PolY_Pol_IV_kappa"/>
    <property type="match status" value="1"/>
</dbReference>
<evidence type="ECO:0000256" key="3">
    <source>
        <dbReference type="ARBA" id="ARBA00022457"/>
    </source>
</evidence>
<dbReference type="Pfam" id="PF21999">
    <property type="entry name" value="IMS_HHH_1"/>
    <property type="match status" value="1"/>
</dbReference>
<keyword evidence="9 15" id="KW-0227">DNA damage</keyword>
<dbReference type="InterPro" id="IPR036775">
    <property type="entry name" value="DNA_pol_Y-fam_lit_finger_sf"/>
</dbReference>
<dbReference type="InterPro" id="IPR043502">
    <property type="entry name" value="DNA/RNA_pol_sf"/>
</dbReference>
<dbReference type="SUPFAM" id="SSF56672">
    <property type="entry name" value="DNA/RNA polymerases"/>
    <property type="match status" value="1"/>
</dbReference>
<dbReference type="NCBIfam" id="NF002677">
    <property type="entry name" value="PRK02406.1"/>
    <property type="match status" value="1"/>
</dbReference>
<feature type="binding site" evidence="15">
    <location>
        <position position="15"/>
    </location>
    <ligand>
        <name>Mg(2+)</name>
        <dbReference type="ChEBI" id="CHEBI:18420"/>
    </ligand>
</feature>
<comment type="function">
    <text evidence="15">Poorly processive, error-prone DNA polymerase involved in untargeted mutagenesis. Copies undamaged DNA at stalled replication forks, which arise in vivo from mismatched or misaligned primer ends. These misaligned primers can be extended by PolIV. Exhibits no 3'-5' exonuclease (proofreading) activity. May be involved in translesional synthesis, in conjunction with the beta clamp from PolIII.</text>
</comment>
<protein>
    <recommendedName>
        <fullName evidence="15">DNA polymerase IV</fullName>
        <shortName evidence="15">Pol IV</shortName>
        <ecNumber evidence="15">2.7.7.7</ecNumber>
    </recommendedName>
</protein>
<evidence type="ECO:0000259" key="16">
    <source>
        <dbReference type="PROSITE" id="PS50173"/>
    </source>
</evidence>
<dbReference type="InterPro" id="IPR053848">
    <property type="entry name" value="IMS_HHH_1"/>
</dbReference>
<keyword evidence="8 15" id="KW-0479">Metal-binding</keyword>
<dbReference type="FunFam" id="3.40.1170.60:FF:000001">
    <property type="entry name" value="DNA polymerase IV"/>
    <property type="match status" value="1"/>
</dbReference>
<evidence type="ECO:0000256" key="6">
    <source>
        <dbReference type="ARBA" id="ARBA00022695"/>
    </source>
</evidence>
<dbReference type="PROSITE" id="PS50173">
    <property type="entry name" value="UMUC"/>
    <property type="match status" value="1"/>
</dbReference>
<evidence type="ECO:0000256" key="8">
    <source>
        <dbReference type="ARBA" id="ARBA00022723"/>
    </source>
</evidence>